<accession>A0A239CQS9</accession>
<dbReference type="Pfam" id="PF07584">
    <property type="entry name" value="BatA"/>
    <property type="match status" value="1"/>
</dbReference>
<feature type="transmembrane region" description="Helical" evidence="1">
    <location>
        <begin position="6"/>
        <end position="24"/>
    </location>
</feature>
<keyword evidence="4" id="KW-1185">Reference proteome</keyword>
<proteinExistence type="predicted"/>
<evidence type="ECO:0000256" key="1">
    <source>
        <dbReference type="SAM" id="Phobius"/>
    </source>
</evidence>
<dbReference type="NCBIfam" id="TIGR02226">
    <property type="entry name" value="two_anch"/>
    <property type="match status" value="1"/>
</dbReference>
<evidence type="ECO:0000259" key="2">
    <source>
        <dbReference type="Pfam" id="PF07584"/>
    </source>
</evidence>
<sequence>MAFLAPYWLLAASAVLIPITIHLWNKRQGKTVKVGSLRWLEAAASKRWSRVKLNQLWLLLLRCAILLLLAVALAQPVWVQQEQKVAGRKAVYIGEELLYSSSLKPLVPSINSLLRQGYTLHTYTPDFKEISTEQWKKLSDSPLDSIVRTNSNYWSLLAALAEKHKYQQDSAWLFTSDQQRFFRGARPASMLGNVRWVPLASEASADWLQLAVQSAPDSLLLFLGNSTREGSTYTHHRTAASARSVSLRTGVMQLQKRGDTLQAMVGPYISKVKIQKKPLQVSLLANEAQQEEVKHLQAALGAISSYTGLPVQVTTQPDSLADWVFWLQEEMVPESLMQRVAQEGTTLWLQPGATPIATQTRMATPTGATARIHLLNSLPAPGEEARTIWAGMNSDPLLSVRPYGKGNVYQFRSGFSPTWSELGQSPQLPELLLPLLFAQPEVGFHDLRALDEQQLLPSRRTTLAAPATPAAKRQHLLPWFVLAAFVLFLTERINAGRRSKE</sequence>
<dbReference type="PANTHER" id="PTHR37464:SF1">
    <property type="entry name" value="BLL2463 PROTEIN"/>
    <property type="match status" value="1"/>
</dbReference>
<protein>
    <submittedName>
        <fullName evidence="3">N-terminal double-transmembrane domain-containing protein</fullName>
    </submittedName>
</protein>
<feature type="transmembrane region" description="Helical" evidence="1">
    <location>
        <begin position="56"/>
        <end position="78"/>
    </location>
</feature>
<dbReference type="Proteomes" id="UP000198432">
    <property type="component" value="Unassembled WGS sequence"/>
</dbReference>
<dbReference type="OrthoDB" id="890881at2"/>
<dbReference type="AlphaFoldDB" id="A0A239CQS9"/>
<dbReference type="PANTHER" id="PTHR37464">
    <property type="entry name" value="BLL2463 PROTEIN"/>
    <property type="match status" value="1"/>
</dbReference>
<dbReference type="RefSeq" id="WP_089318070.1">
    <property type="nucleotide sequence ID" value="NZ_FZOQ01000003.1"/>
</dbReference>
<dbReference type="InterPro" id="IPR011933">
    <property type="entry name" value="Double_TM_dom"/>
</dbReference>
<name>A0A239CQS9_9BACT</name>
<keyword evidence="1 3" id="KW-0812">Transmembrane</keyword>
<evidence type="ECO:0000313" key="3">
    <source>
        <dbReference type="EMBL" id="SNS22269.1"/>
    </source>
</evidence>
<evidence type="ECO:0000313" key="4">
    <source>
        <dbReference type="Proteomes" id="UP000198432"/>
    </source>
</evidence>
<keyword evidence="1" id="KW-0472">Membrane</keyword>
<dbReference type="EMBL" id="FZOQ01000003">
    <property type="protein sequence ID" value="SNS22269.1"/>
    <property type="molecule type" value="Genomic_DNA"/>
</dbReference>
<dbReference type="InterPro" id="IPR024163">
    <property type="entry name" value="Aerotolerance_reg_N"/>
</dbReference>
<keyword evidence="1" id="KW-1133">Transmembrane helix</keyword>
<feature type="domain" description="Aerotolerance regulator N-terminal" evidence="2">
    <location>
        <begin position="1"/>
        <end position="76"/>
    </location>
</feature>
<gene>
    <name evidence="3" type="ORF">SAMN06296052_103188</name>
</gene>
<reference evidence="4" key="1">
    <citation type="submission" date="2017-06" db="EMBL/GenBank/DDBJ databases">
        <authorList>
            <person name="Varghese N."/>
            <person name="Submissions S."/>
        </authorList>
    </citation>
    <scope>NUCLEOTIDE SEQUENCE [LARGE SCALE GENOMIC DNA]</scope>
    <source>
        <strain evidence="4">NKM1</strain>
    </source>
</reference>
<organism evidence="3 4">
    <name type="scientific">Pontibacter ummariensis</name>
    <dbReference type="NCBI Taxonomy" id="1610492"/>
    <lineage>
        <taxon>Bacteria</taxon>
        <taxon>Pseudomonadati</taxon>
        <taxon>Bacteroidota</taxon>
        <taxon>Cytophagia</taxon>
        <taxon>Cytophagales</taxon>
        <taxon>Hymenobacteraceae</taxon>
        <taxon>Pontibacter</taxon>
    </lineage>
</organism>